<evidence type="ECO:0000313" key="2">
    <source>
        <dbReference type="EMBL" id="CAG7830483.1"/>
    </source>
</evidence>
<gene>
    <name evidence="2" type="ORF">AFUS01_LOCUS40282</name>
</gene>
<dbReference type="Proteomes" id="UP000708208">
    <property type="component" value="Unassembled WGS sequence"/>
</dbReference>
<dbReference type="AlphaFoldDB" id="A0A8J2LF39"/>
<accession>A0A8J2LF39</accession>
<feature type="non-terminal residue" evidence="2">
    <location>
        <position position="1"/>
    </location>
</feature>
<keyword evidence="1" id="KW-0472">Membrane</keyword>
<evidence type="ECO:0000313" key="3">
    <source>
        <dbReference type="Proteomes" id="UP000708208"/>
    </source>
</evidence>
<proteinExistence type="predicted"/>
<feature type="transmembrane region" description="Helical" evidence="1">
    <location>
        <begin position="29"/>
        <end position="51"/>
    </location>
</feature>
<organism evidence="2 3">
    <name type="scientific">Allacma fusca</name>
    <dbReference type="NCBI Taxonomy" id="39272"/>
    <lineage>
        <taxon>Eukaryota</taxon>
        <taxon>Metazoa</taxon>
        <taxon>Ecdysozoa</taxon>
        <taxon>Arthropoda</taxon>
        <taxon>Hexapoda</taxon>
        <taxon>Collembola</taxon>
        <taxon>Symphypleona</taxon>
        <taxon>Sminthuridae</taxon>
        <taxon>Allacma</taxon>
    </lineage>
</organism>
<sequence length="120" mass="13698">MRLMFALYHLMESGPSVSSKTNYSVTVPLIFHLLYVSVGIFTTPVILTSWVRASEIFVAVFNSLYPPPATRVYDALYQKAQKKNLQDESRWKRLSVKELMVSFLCHHTCFVATLLNILAP</sequence>
<keyword evidence="1" id="KW-1133">Transmembrane helix</keyword>
<comment type="caution">
    <text evidence="2">The sequence shown here is derived from an EMBL/GenBank/DDBJ whole genome shotgun (WGS) entry which is preliminary data.</text>
</comment>
<dbReference type="EMBL" id="CAJVCH010556050">
    <property type="protein sequence ID" value="CAG7830483.1"/>
    <property type="molecule type" value="Genomic_DNA"/>
</dbReference>
<keyword evidence="3" id="KW-1185">Reference proteome</keyword>
<keyword evidence="1" id="KW-0812">Transmembrane</keyword>
<reference evidence="2" key="1">
    <citation type="submission" date="2021-06" db="EMBL/GenBank/DDBJ databases">
        <authorList>
            <person name="Hodson N. C."/>
            <person name="Mongue J. A."/>
            <person name="Jaron S. K."/>
        </authorList>
    </citation>
    <scope>NUCLEOTIDE SEQUENCE</scope>
</reference>
<name>A0A8J2LF39_9HEXA</name>
<evidence type="ECO:0000256" key="1">
    <source>
        <dbReference type="SAM" id="Phobius"/>
    </source>
</evidence>
<protein>
    <submittedName>
        <fullName evidence="2">Uncharacterized protein</fullName>
    </submittedName>
</protein>